<keyword evidence="2" id="KW-0238">DNA-binding</keyword>
<dbReference type="PROSITE" id="PS51078">
    <property type="entry name" value="ICLR_ED"/>
    <property type="match status" value="1"/>
</dbReference>
<reference evidence="7 8" key="1">
    <citation type="submission" date="2023-08" db="EMBL/GenBank/DDBJ databases">
        <title>The draft genome sequence of Paracraurococcus sp. LOR1-02.</title>
        <authorList>
            <person name="Kingkaew E."/>
            <person name="Tanasupawat S."/>
        </authorList>
    </citation>
    <scope>NUCLEOTIDE SEQUENCE [LARGE SCALE GENOMIC DNA]</scope>
    <source>
        <strain evidence="7 8">LOR1-02</strain>
    </source>
</reference>
<evidence type="ECO:0000259" key="6">
    <source>
        <dbReference type="PROSITE" id="PS51078"/>
    </source>
</evidence>
<keyword evidence="3" id="KW-0804">Transcription</keyword>
<dbReference type="Pfam" id="PF09339">
    <property type="entry name" value="HTH_IclR"/>
    <property type="match status" value="1"/>
</dbReference>
<dbReference type="Gene3D" id="1.10.10.10">
    <property type="entry name" value="Winged helix-like DNA-binding domain superfamily/Winged helix DNA-binding domain"/>
    <property type="match status" value="1"/>
</dbReference>
<accession>A0ABT9E3W6</accession>
<name>A0ABT9E3W6_9PROT</name>
<sequence>MAVEEEMDGHGSVARGVTPGERGLEQSFGRTAAILDALSDAGETGLRFVDLVRATGFSQTTVHRLVAALAEHGFIEQDRGGGRYFLGLRLAGWAFAAANRFGIAEVAQPVMQSLSDATEDTVYLTLRSGDMAICVSRIEGAYPIRAVVTKPGDRRVLGLGAGSVALLAFLEDPAEIERLLRLPEQRAGRAARGVDEARVRHWIETSRRDGYTLVQDLVPGTSGLGLPLFGPGGDPVAALSLAAISGRLEPPRLGQVLRLLREATAEIQARMRPMRKTQPPR</sequence>
<evidence type="ECO:0000256" key="2">
    <source>
        <dbReference type="ARBA" id="ARBA00023125"/>
    </source>
</evidence>
<evidence type="ECO:0000259" key="5">
    <source>
        <dbReference type="PROSITE" id="PS51077"/>
    </source>
</evidence>
<gene>
    <name evidence="7" type="ORF">Q7A36_21000</name>
</gene>
<comment type="caution">
    <text evidence="7">The sequence shown here is derived from an EMBL/GenBank/DDBJ whole genome shotgun (WGS) entry which is preliminary data.</text>
</comment>
<dbReference type="InterPro" id="IPR036390">
    <property type="entry name" value="WH_DNA-bd_sf"/>
</dbReference>
<dbReference type="SMART" id="SM00346">
    <property type="entry name" value="HTH_ICLR"/>
    <property type="match status" value="1"/>
</dbReference>
<dbReference type="SUPFAM" id="SSF55781">
    <property type="entry name" value="GAF domain-like"/>
    <property type="match status" value="1"/>
</dbReference>
<evidence type="ECO:0000313" key="8">
    <source>
        <dbReference type="Proteomes" id="UP001243009"/>
    </source>
</evidence>
<dbReference type="PANTHER" id="PTHR30136:SF39">
    <property type="entry name" value="TRANSCRIPTIONAL REGULATORY PROTEIN"/>
    <property type="match status" value="1"/>
</dbReference>
<dbReference type="InterPro" id="IPR050707">
    <property type="entry name" value="HTH_MetabolicPath_Reg"/>
</dbReference>
<dbReference type="PANTHER" id="PTHR30136">
    <property type="entry name" value="HELIX-TURN-HELIX TRANSCRIPTIONAL REGULATOR, ICLR FAMILY"/>
    <property type="match status" value="1"/>
</dbReference>
<dbReference type="InterPro" id="IPR011991">
    <property type="entry name" value="ArsR-like_HTH"/>
</dbReference>
<dbReference type="Proteomes" id="UP001243009">
    <property type="component" value="Unassembled WGS sequence"/>
</dbReference>
<dbReference type="Pfam" id="PF01614">
    <property type="entry name" value="IclR_C"/>
    <property type="match status" value="1"/>
</dbReference>
<dbReference type="Gene3D" id="3.30.450.40">
    <property type="match status" value="1"/>
</dbReference>
<evidence type="ECO:0000256" key="1">
    <source>
        <dbReference type="ARBA" id="ARBA00023015"/>
    </source>
</evidence>
<keyword evidence="1" id="KW-0805">Transcription regulation</keyword>
<feature type="domain" description="HTH iclR-type" evidence="5">
    <location>
        <begin position="25"/>
        <end position="88"/>
    </location>
</feature>
<dbReference type="InterPro" id="IPR036388">
    <property type="entry name" value="WH-like_DNA-bd_sf"/>
</dbReference>
<feature type="domain" description="IclR-ED" evidence="6">
    <location>
        <begin position="89"/>
        <end position="273"/>
    </location>
</feature>
<dbReference type="InterPro" id="IPR029016">
    <property type="entry name" value="GAF-like_dom_sf"/>
</dbReference>
<protein>
    <submittedName>
        <fullName evidence="7">IclR family transcriptional regulator</fullName>
    </submittedName>
</protein>
<proteinExistence type="predicted"/>
<dbReference type="EMBL" id="JAUTWS010000021">
    <property type="protein sequence ID" value="MDO9710842.1"/>
    <property type="molecule type" value="Genomic_DNA"/>
</dbReference>
<evidence type="ECO:0000256" key="3">
    <source>
        <dbReference type="ARBA" id="ARBA00023163"/>
    </source>
</evidence>
<evidence type="ECO:0000256" key="4">
    <source>
        <dbReference type="SAM" id="MobiDB-lite"/>
    </source>
</evidence>
<dbReference type="SUPFAM" id="SSF46785">
    <property type="entry name" value="Winged helix' DNA-binding domain"/>
    <property type="match status" value="1"/>
</dbReference>
<dbReference type="CDD" id="cd00090">
    <property type="entry name" value="HTH_ARSR"/>
    <property type="match status" value="1"/>
</dbReference>
<organism evidence="7 8">
    <name type="scientific">Paracraurococcus lichenis</name>
    <dbReference type="NCBI Taxonomy" id="3064888"/>
    <lineage>
        <taxon>Bacteria</taxon>
        <taxon>Pseudomonadati</taxon>
        <taxon>Pseudomonadota</taxon>
        <taxon>Alphaproteobacteria</taxon>
        <taxon>Acetobacterales</taxon>
        <taxon>Roseomonadaceae</taxon>
        <taxon>Paracraurococcus</taxon>
    </lineage>
</organism>
<evidence type="ECO:0000313" key="7">
    <source>
        <dbReference type="EMBL" id="MDO9710842.1"/>
    </source>
</evidence>
<dbReference type="RefSeq" id="WP_305105700.1">
    <property type="nucleotide sequence ID" value="NZ_JAUTWS010000021.1"/>
</dbReference>
<dbReference type="InterPro" id="IPR014757">
    <property type="entry name" value="Tscrpt_reg_IclR_C"/>
</dbReference>
<keyword evidence="8" id="KW-1185">Reference proteome</keyword>
<feature type="region of interest" description="Disordered" evidence="4">
    <location>
        <begin position="1"/>
        <end position="21"/>
    </location>
</feature>
<dbReference type="PROSITE" id="PS51077">
    <property type="entry name" value="HTH_ICLR"/>
    <property type="match status" value="1"/>
</dbReference>
<dbReference type="InterPro" id="IPR005471">
    <property type="entry name" value="Tscrpt_reg_IclR_N"/>
</dbReference>